<protein>
    <recommendedName>
        <fullName evidence="1">Methyltransferase type 11 domain-containing protein</fullName>
    </recommendedName>
</protein>
<dbReference type="SUPFAM" id="SSF53335">
    <property type="entry name" value="S-adenosyl-L-methionine-dependent methyltransferases"/>
    <property type="match status" value="1"/>
</dbReference>
<evidence type="ECO:0000259" key="1">
    <source>
        <dbReference type="Pfam" id="PF08241"/>
    </source>
</evidence>
<dbReference type="CDD" id="cd02440">
    <property type="entry name" value="AdoMet_MTases"/>
    <property type="match status" value="1"/>
</dbReference>
<dbReference type="AlphaFoldDB" id="A0A6J4KFP3"/>
<dbReference type="GO" id="GO:0008757">
    <property type="term" value="F:S-adenosylmethionine-dependent methyltransferase activity"/>
    <property type="evidence" value="ECO:0007669"/>
    <property type="project" value="InterPro"/>
</dbReference>
<proteinExistence type="predicted"/>
<organism evidence="2">
    <name type="scientific">uncultured Friedmanniella sp</name>
    <dbReference type="NCBI Taxonomy" id="335381"/>
    <lineage>
        <taxon>Bacteria</taxon>
        <taxon>Bacillati</taxon>
        <taxon>Actinomycetota</taxon>
        <taxon>Actinomycetes</taxon>
        <taxon>Propionibacteriales</taxon>
        <taxon>Nocardioidaceae</taxon>
        <taxon>Friedmanniella</taxon>
        <taxon>environmental samples</taxon>
    </lineage>
</organism>
<dbReference type="Gene3D" id="3.40.50.150">
    <property type="entry name" value="Vaccinia Virus protein VP39"/>
    <property type="match status" value="1"/>
</dbReference>
<reference evidence="2" key="1">
    <citation type="submission" date="2020-02" db="EMBL/GenBank/DDBJ databases">
        <authorList>
            <person name="Meier V. D."/>
        </authorList>
    </citation>
    <scope>NUCLEOTIDE SEQUENCE</scope>
    <source>
        <strain evidence="2">AVDCRST_MAG48</strain>
    </source>
</reference>
<dbReference type="PANTHER" id="PTHR42912">
    <property type="entry name" value="METHYLTRANSFERASE"/>
    <property type="match status" value="1"/>
</dbReference>
<gene>
    <name evidence="2" type="ORF">AVDCRST_MAG48-1601</name>
</gene>
<accession>A0A6J4KFP3</accession>
<dbReference type="InterPro" id="IPR050508">
    <property type="entry name" value="Methyltransf_Superfamily"/>
</dbReference>
<evidence type="ECO:0000313" key="2">
    <source>
        <dbReference type="EMBL" id="CAA9304563.1"/>
    </source>
</evidence>
<name>A0A6J4KFP3_9ACTN</name>
<dbReference type="Pfam" id="PF08241">
    <property type="entry name" value="Methyltransf_11"/>
    <property type="match status" value="1"/>
</dbReference>
<sequence length="295" mass="31520">MTYQHPLAYLLGLEGLALLRAWAGDHDRAFVEARLAEVRRLLADEELSAHPGVEVEAGATDETYRQWAASYDDPGNGLFDLDAPFVEAVCTGLPAGVALDAGCGTGRLIPPLLARGHRVVGVDASPAMLAHARRRAPEADLLVGDLQDLPLADGAVDLVVTGLALTHVDDLGGALAELARVLRPGGHLVVSDVHHELVLRGSAPKTEGSDGRPRMATVRRHTVGDFLRAGLAAGLILRDFDEQPHPAEPDEPLPAPTRDIGPWRDWPWTLVGLVPEATRSAWAAPAVVLFHFERG</sequence>
<dbReference type="EMBL" id="CADCTS010000231">
    <property type="protein sequence ID" value="CAA9304563.1"/>
    <property type="molecule type" value="Genomic_DNA"/>
</dbReference>
<dbReference type="InterPro" id="IPR029063">
    <property type="entry name" value="SAM-dependent_MTases_sf"/>
</dbReference>
<dbReference type="InterPro" id="IPR013216">
    <property type="entry name" value="Methyltransf_11"/>
</dbReference>
<dbReference type="PANTHER" id="PTHR42912:SF93">
    <property type="entry name" value="N6-ADENOSINE-METHYLTRANSFERASE TMT1A"/>
    <property type="match status" value="1"/>
</dbReference>
<feature type="domain" description="Methyltransferase type 11" evidence="1">
    <location>
        <begin position="99"/>
        <end position="190"/>
    </location>
</feature>